<evidence type="ECO:0008006" key="6">
    <source>
        <dbReference type="Google" id="ProtNLM"/>
    </source>
</evidence>
<comment type="caution">
    <text evidence="4">The sequence shown here is derived from an EMBL/GenBank/DDBJ whole genome shotgun (WGS) entry which is preliminary data.</text>
</comment>
<dbReference type="AlphaFoldDB" id="A0A0G9H6A0"/>
<evidence type="ECO:0000313" key="5">
    <source>
        <dbReference type="Proteomes" id="UP000035481"/>
    </source>
</evidence>
<dbReference type="GO" id="GO:0009103">
    <property type="term" value="P:lipopolysaccharide biosynthetic process"/>
    <property type="evidence" value="ECO:0007669"/>
    <property type="project" value="TreeGrafter"/>
</dbReference>
<dbReference type="EMBL" id="JPLA01000030">
    <property type="protein sequence ID" value="KLD63202.1"/>
    <property type="molecule type" value="Genomic_DNA"/>
</dbReference>
<name>A0A0G9H6A0_9GAMM</name>
<evidence type="ECO:0000259" key="2">
    <source>
        <dbReference type="Pfam" id="PF00534"/>
    </source>
</evidence>
<evidence type="ECO:0000313" key="4">
    <source>
        <dbReference type="EMBL" id="KLD63202.1"/>
    </source>
</evidence>
<feature type="domain" description="Glycosyl transferase family 1" evidence="2">
    <location>
        <begin position="154"/>
        <end position="307"/>
    </location>
</feature>
<dbReference type="PANTHER" id="PTHR46401">
    <property type="entry name" value="GLYCOSYLTRANSFERASE WBBK-RELATED"/>
    <property type="match status" value="1"/>
</dbReference>
<dbReference type="PATRIC" id="fig|1440762.4.peg.2117"/>
<gene>
    <name evidence="4" type="ORF">Y882_12380</name>
</gene>
<dbReference type="RefSeq" id="WP_046972182.1">
    <property type="nucleotide sequence ID" value="NZ_JPLA01000030.1"/>
</dbReference>
<dbReference type="STRING" id="1440762.Y882_12380"/>
<dbReference type="GO" id="GO:0016757">
    <property type="term" value="F:glycosyltransferase activity"/>
    <property type="evidence" value="ECO:0007669"/>
    <property type="project" value="InterPro"/>
</dbReference>
<protein>
    <recommendedName>
        <fullName evidence="6">Glycosyl transferase family 1</fullName>
    </recommendedName>
</protein>
<dbReference type="Gene3D" id="3.40.50.2000">
    <property type="entry name" value="Glycogen Phosphorylase B"/>
    <property type="match status" value="2"/>
</dbReference>
<accession>A0A0G9H6A0</accession>
<dbReference type="PANTHER" id="PTHR46401:SF2">
    <property type="entry name" value="GLYCOSYLTRANSFERASE WBBK-RELATED"/>
    <property type="match status" value="1"/>
</dbReference>
<reference evidence="4 5" key="1">
    <citation type="journal article" date="2015" name="Antonie Van Leeuwenhoek">
        <title>A phylogenomic and molecular marker based taxonomic framework for the order Xanthomonadales: proposal to transfer the families Algiphilaceae and Solimonadaceae to the order Nevskiales ord. nov. and to create a new family within the order Xanthomonadales, the family Rhodanobacteraceae fam. nov., containing the genus Rhodanobacter and its closest relatives.</title>
        <authorList>
            <person name="Naushad S."/>
            <person name="Adeolu M."/>
            <person name="Wong S."/>
            <person name="Sohail M."/>
            <person name="Schellhorn H.E."/>
            <person name="Gupta R.S."/>
        </authorList>
    </citation>
    <scope>NUCLEOTIDE SEQUENCE [LARGE SCALE GENOMIC DNA]</scope>
    <source>
        <strain evidence="4 5">DSM 16301</strain>
    </source>
</reference>
<dbReference type="Proteomes" id="UP000035481">
    <property type="component" value="Unassembled WGS sequence"/>
</dbReference>
<dbReference type="InterPro" id="IPR001296">
    <property type="entry name" value="Glyco_trans_1"/>
</dbReference>
<feature type="domain" description="Glycosyltransferase subfamily 4-like N-terminal" evidence="3">
    <location>
        <begin position="54"/>
        <end position="147"/>
    </location>
</feature>
<dbReference type="Pfam" id="PF00534">
    <property type="entry name" value="Glycos_transf_1"/>
    <property type="match status" value="1"/>
</dbReference>
<dbReference type="SUPFAM" id="SSF53756">
    <property type="entry name" value="UDP-Glycosyltransferase/glycogen phosphorylase"/>
    <property type="match status" value="1"/>
</dbReference>
<proteinExistence type="predicted"/>
<sequence>MNSLIVAADIRWPKGTGIGVCASEYLARMPVDMAARALPLTSGIGHPASPFELAARLALHRTKHQVFWNPGFVPPAWSSAPSVVTVHDLTHLHFYSSLHVRYYNSVFRPMYRRCSAIICVSEYTRREFIDWSGMDPDQVHVVHNGVSSRFNAQVEPYRPGYPYILYPGNMRSYKNVEMLLRAFSQSSLRTLGLKVVLTGTGTPELNATIATLGIAKDVVFMGFVPDEHLPGLYRGASFTAFISLYEGFGLPIVESMAVGTPVLTSNVSSMPEIAGDAALVVPPRDLGEVVAAMDRLVSDSGLRADLTVKGLERAAAFSWDKAAAHTWKIVRSSARGH</sequence>
<evidence type="ECO:0000256" key="1">
    <source>
        <dbReference type="ARBA" id="ARBA00022679"/>
    </source>
</evidence>
<keyword evidence="1" id="KW-0808">Transferase</keyword>
<dbReference type="Pfam" id="PF13439">
    <property type="entry name" value="Glyco_transf_4"/>
    <property type="match status" value="1"/>
</dbReference>
<dbReference type="InterPro" id="IPR028098">
    <property type="entry name" value="Glyco_trans_4-like_N"/>
</dbReference>
<organism evidence="4 5">
    <name type="scientific">Dyella japonica DSM 16301</name>
    <dbReference type="NCBI Taxonomy" id="1440762"/>
    <lineage>
        <taxon>Bacteria</taxon>
        <taxon>Pseudomonadati</taxon>
        <taxon>Pseudomonadota</taxon>
        <taxon>Gammaproteobacteria</taxon>
        <taxon>Lysobacterales</taxon>
        <taxon>Rhodanobacteraceae</taxon>
        <taxon>Dyella</taxon>
    </lineage>
</organism>
<dbReference type="CDD" id="cd03809">
    <property type="entry name" value="GT4_MtfB-like"/>
    <property type="match status" value="1"/>
</dbReference>
<evidence type="ECO:0000259" key="3">
    <source>
        <dbReference type="Pfam" id="PF13439"/>
    </source>
</evidence>